<sequence length="311" mass="35312">MDHRKSLLSQCAAFVGMTEFEVSSIAKTAPQRYFVWTVEKRSGGRRVICHPAKELKPLQDFFSHEILMSIPVHPCATAYKKGSSIKINARMHVGSRVIAKFDFKDFFPSIKVRSWERFAKKNFLDWTDSDIEFSKNVLFWGAGKREPKQLAIGSKTSPAISNILCFDIDENLAHFAASHGMIYTRYADDLTFSTKGNLDVESIKLQIEQAAKHAKFIKPILNEKKIVLASNRTRRTVTGLNLTPDGKVSIGRDRKRLIRSMVEKRVHGKDFDGSSDRLKGLLAFSQDIEPDFVATLRRVFGSDNIDKILRE</sequence>
<dbReference type="InterPro" id="IPR000123">
    <property type="entry name" value="Reverse_transcriptase_msDNA"/>
</dbReference>
<keyword evidence="2" id="KW-0808">Transferase</keyword>
<dbReference type="NCBIfam" id="NF038233">
    <property type="entry name" value="retron_St85_RT"/>
    <property type="match status" value="1"/>
</dbReference>
<evidence type="ECO:0000256" key="5">
    <source>
        <dbReference type="ARBA" id="ARBA00022842"/>
    </source>
</evidence>
<accession>A0ABU1HK46</accession>
<keyword evidence="3" id="KW-0548">Nucleotidyltransferase</keyword>
<dbReference type="EC" id="2.7.7.49" evidence="1"/>
<evidence type="ECO:0000313" key="10">
    <source>
        <dbReference type="EMBL" id="MDR5907870.1"/>
    </source>
</evidence>
<gene>
    <name evidence="10" type="ORF">QC821_21575</name>
</gene>
<keyword evidence="4" id="KW-0479">Metal-binding</keyword>
<keyword evidence="6 10" id="KW-0695">RNA-directed DNA polymerase</keyword>
<dbReference type="PROSITE" id="PS50878">
    <property type="entry name" value="RT_POL"/>
    <property type="match status" value="1"/>
</dbReference>
<evidence type="ECO:0000256" key="3">
    <source>
        <dbReference type="ARBA" id="ARBA00022695"/>
    </source>
</evidence>
<evidence type="ECO:0000259" key="9">
    <source>
        <dbReference type="PROSITE" id="PS50878"/>
    </source>
</evidence>
<evidence type="ECO:0000256" key="6">
    <source>
        <dbReference type="ARBA" id="ARBA00022918"/>
    </source>
</evidence>
<comment type="catalytic activity">
    <reaction evidence="8">
        <text>DNA(n) + a 2'-deoxyribonucleoside 5'-triphosphate = DNA(n+1) + diphosphate</text>
        <dbReference type="Rhea" id="RHEA:22508"/>
        <dbReference type="Rhea" id="RHEA-COMP:17339"/>
        <dbReference type="Rhea" id="RHEA-COMP:17340"/>
        <dbReference type="ChEBI" id="CHEBI:33019"/>
        <dbReference type="ChEBI" id="CHEBI:61560"/>
        <dbReference type="ChEBI" id="CHEBI:173112"/>
        <dbReference type="EC" id="2.7.7.49"/>
    </reaction>
</comment>
<evidence type="ECO:0000256" key="7">
    <source>
        <dbReference type="ARBA" id="ARBA00034120"/>
    </source>
</evidence>
<dbReference type="CDD" id="cd03487">
    <property type="entry name" value="RT_Bac_retron_II"/>
    <property type="match status" value="1"/>
</dbReference>
<dbReference type="PRINTS" id="PR00866">
    <property type="entry name" value="RNADNAPOLMS"/>
</dbReference>
<keyword evidence="11" id="KW-1185">Reference proteome</keyword>
<comment type="caution">
    <text evidence="10">The sequence shown here is derived from an EMBL/GenBank/DDBJ whole genome shotgun (WGS) entry which is preliminary data.</text>
</comment>
<evidence type="ECO:0000256" key="8">
    <source>
        <dbReference type="ARBA" id="ARBA00048173"/>
    </source>
</evidence>
<dbReference type="EMBL" id="JARWAM010000038">
    <property type="protein sequence ID" value="MDR5907870.1"/>
    <property type="molecule type" value="Genomic_DNA"/>
</dbReference>
<dbReference type="Proteomes" id="UP001251374">
    <property type="component" value="Unassembled WGS sequence"/>
</dbReference>
<dbReference type="PANTHER" id="PTHR34047:SF7">
    <property type="entry name" value="RNA-DIRECTED DNA POLYMERASE"/>
    <property type="match status" value="1"/>
</dbReference>
<name>A0ABU1HK46_9GAMM</name>
<evidence type="ECO:0000256" key="1">
    <source>
        <dbReference type="ARBA" id="ARBA00012493"/>
    </source>
</evidence>
<dbReference type="InterPro" id="IPR000477">
    <property type="entry name" value="RT_dom"/>
</dbReference>
<dbReference type="GO" id="GO:0003964">
    <property type="term" value="F:RNA-directed DNA polymerase activity"/>
    <property type="evidence" value="ECO:0007669"/>
    <property type="project" value="UniProtKB-KW"/>
</dbReference>
<dbReference type="InterPro" id="IPR051083">
    <property type="entry name" value="GrpII_Intron_Splice-Mob/Def"/>
</dbReference>
<dbReference type="RefSeq" id="WP_309725576.1">
    <property type="nucleotide sequence ID" value="NZ_JARWAM010000038.1"/>
</dbReference>
<organism evidence="10 11">
    <name type="scientific">Franzmannia qiaohouensis</name>
    <dbReference type="NCBI Taxonomy" id="1329370"/>
    <lineage>
        <taxon>Bacteria</taxon>
        <taxon>Pseudomonadati</taxon>
        <taxon>Pseudomonadota</taxon>
        <taxon>Gammaproteobacteria</taxon>
        <taxon>Oceanospirillales</taxon>
        <taxon>Halomonadaceae</taxon>
        <taxon>Franzmannia</taxon>
    </lineage>
</organism>
<feature type="domain" description="Reverse transcriptase" evidence="9">
    <location>
        <begin position="19"/>
        <end position="242"/>
    </location>
</feature>
<reference evidence="10 11" key="1">
    <citation type="submission" date="2023-04" db="EMBL/GenBank/DDBJ databases">
        <title>A long-awaited taxogenomic arrangement of the family Halomonadaceae.</title>
        <authorList>
            <person name="De La Haba R."/>
            <person name="Chuvochina M."/>
            <person name="Wittouck S."/>
            <person name="Arahal D.R."/>
            <person name="Sanchez-Porro C."/>
            <person name="Hugenholtz P."/>
            <person name="Ventosa A."/>
        </authorList>
    </citation>
    <scope>NUCLEOTIDE SEQUENCE [LARGE SCALE GENOMIC DNA]</scope>
    <source>
        <strain evidence="10 11">DSM 26770</strain>
    </source>
</reference>
<comment type="similarity">
    <text evidence="7">Belongs to the bacterial reverse transcriptase family.</text>
</comment>
<protein>
    <recommendedName>
        <fullName evidence="1">RNA-directed DNA polymerase</fullName>
        <ecNumber evidence="1">2.7.7.49</ecNumber>
    </recommendedName>
</protein>
<dbReference type="PANTHER" id="PTHR34047">
    <property type="entry name" value="NUCLEAR INTRON MATURASE 1, MITOCHONDRIAL-RELATED"/>
    <property type="match status" value="1"/>
</dbReference>
<evidence type="ECO:0000256" key="4">
    <source>
        <dbReference type="ARBA" id="ARBA00022723"/>
    </source>
</evidence>
<dbReference type="Pfam" id="PF00078">
    <property type="entry name" value="RVT_1"/>
    <property type="match status" value="1"/>
</dbReference>
<evidence type="ECO:0000256" key="2">
    <source>
        <dbReference type="ARBA" id="ARBA00022679"/>
    </source>
</evidence>
<evidence type="ECO:0000313" key="11">
    <source>
        <dbReference type="Proteomes" id="UP001251374"/>
    </source>
</evidence>
<proteinExistence type="inferred from homology"/>
<keyword evidence="5" id="KW-0460">Magnesium</keyword>